<evidence type="ECO:0000313" key="1">
    <source>
        <dbReference type="EMBL" id="AKH46162.1"/>
    </source>
</evidence>
<proteinExistence type="predicted"/>
<reference evidence="1" key="2">
    <citation type="submission" date="2015-03" db="EMBL/GenBank/DDBJ databases">
        <authorList>
            <person name="Chow C.-E.T."/>
            <person name="Winget D.M."/>
            <person name="White R.A.III."/>
            <person name="Hallam S.J."/>
            <person name="Suttle C.A."/>
        </authorList>
    </citation>
    <scope>NUCLEOTIDE SEQUENCE</scope>
    <source>
        <strain evidence="1">Anoxic3_4</strain>
    </source>
</reference>
<accession>A0A0F7L3U5</accession>
<name>A0A0F7L3U5_9VIRU</name>
<sequence>MFFLPLSSRRSENLVPASTRSRELLCRFPLLSVLNYQLVRAQLVRDILPRESPSDQAPLFAFSRFPASRN</sequence>
<reference evidence="1" key="1">
    <citation type="journal article" date="2015" name="Front. Microbiol.">
        <title>Combining genomic sequencing methods to explore viral diversity and reveal potential virus-host interactions.</title>
        <authorList>
            <person name="Chow C.E."/>
            <person name="Winget D.M."/>
            <person name="White R.A.III."/>
            <person name="Hallam S.J."/>
            <person name="Suttle C.A."/>
        </authorList>
    </citation>
    <scope>NUCLEOTIDE SEQUENCE</scope>
    <source>
        <strain evidence="1">Anoxic3_4</strain>
    </source>
</reference>
<protein>
    <submittedName>
        <fullName evidence="1">Uncharacterized protein</fullName>
    </submittedName>
</protein>
<organism evidence="1">
    <name type="scientific">uncultured marine virus</name>
    <dbReference type="NCBI Taxonomy" id="186617"/>
    <lineage>
        <taxon>Viruses</taxon>
        <taxon>environmental samples</taxon>
    </lineage>
</organism>
<dbReference type="EMBL" id="KR029579">
    <property type="protein sequence ID" value="AKH46162.1"/>
    <property type="molecule type" value="Genomic_DNA"/>
</dbReference>